<dbReference type="PROSITE" id="PS50033">
    <property type="entry name" value="UBX"/>
    <property type="match status" value="1"/>
</dbReference>
<feature type="compositionally biased region" description="Low complexity" evidence="1">
    <location>
        <begin position="377"/>
        <end position="387"/>
    </location>
</feature>
<feature type="compositionally biased region" description="Polar residues" evidence="1">
    <location>
        <begin position="173"/>
        <end position="199"/>
    </location>
</feature>
<dbReference type="Gene3D" id="3.10.20.90">
    <property type="entry name" value="Phosphatidylinositol 3-kinase Catalytic Subunit, Chain A, domain 1"/>
    <property type="match status" value="1"/>
</dbReference>
<dbReference type="AlphaFoldDB" id="A0A9D4GQM4"/>
<feature type="region of interest" description="Disordered" evidence="1">
    <location>
        <begin position="408"/>
        <end position="442"/>
    </location>
</feature>
<feature type="region of interest" description="Disordered" evidence="1">
    <location>
        <begin position="523"/>
        <end position="549"/>
    </location>
</feature>
<dbReference type="InterPro" id="IPR001012">
    <property type="entry name" value="UBX_dom"/>
</dbReference>
<evidence type="ECO:0000256" key="1">
    <source>
        <dbReference type="SAM" id="MobiDB-lite"/>
    </source>
</evidence>
<name>A0A9D4GQM4_DREPO</name>
<reference evidence="3" key="1">
    <citation type="journal article" date="2019" name="bioRxiv">
        <title>The Genome of the Zebra Mussel, Dreissena polymorpha: A Resource for Invasive Species Research.</title>
        <authorList>
            <person name="McCartney M.A."/>
            <person name="Auch B."/>
            <person name="Kono T."/>
            <person name="Mallez S."/>
            <person name="Zhang Y."/>
            <person name="Obille A."/>
            <person name="Becker A."/>
            <person name="Abrahante J.E."/>
            <person name="Garbe J."/>
            <person name="Badalamenti J.P."/>
            <person name="Herman A."/>
            <person name="Mangelson H."/>
            <person name="Liachko I."/>
            <person name="Sullivan S."/>
            <person name="Sone E.D."/>
            <person name="Koren S."/>
            <person name="Silverstein K.A.T."/>
            <person name="Beckman K.B."/>
            <person name="Gohl D.M."/>
        </authorList>
    </citation>
    <scope>NUCLEOTIDE SEQUENCE</scope>
    <source>
        <strain evidence="3">Duluth1</strain>
        <tissue evidence="3">Whole animal</tissue>
    </source>
</reference>
<dbReference type="Proteomes" id="UP000828390">
    <property type="component" value="Unassembled WGS sequence"/>
</dbReference>
<protein>
    <recommendedName>
        <fullName evidence="2">UBX domain-containing protein</fullName>
    </recommendedName>
</protein>
<comment type="caution">
    <text evidence="3">The sequence shown here is derived from an EMBL/GenBank/DDBJ whole genome shotgun (WGS) entry which is preliminary data.</text>
</comment>
<feature type="compositionally biased region" description="Basic and acidic residues" evidence="1">
    <location>
        <begin position="408"/>
        <end position="422"/>
    </location>
</feature>
<evidence type="ECO:0000313" key="4">
    <source>
        <dbReference type="Proteomes" id="UP000828390"/>
    </source>
</evidence>
<feature type="compositionally biased region" description="Polar residues" evidence="1">
    <location>
        <begin position="14"/>
        <end position="31"/>
    </location>
</feature>
<dbReference type="SUPFAM" id="SSF54236">
    <property type="entry name" value="Ubiquitin-like"/>
    <property type="match status" value="1"/>
</dbReference>
<feature type="region of interest" description="Disordered" evidence="1">
    <location>
        <begin position="267"/>
        <end position="387"/>
    </location>
</feature>
<feature type="compositionally biased region" description="Polar residues" evidence="1">
    <location>
        <begin position="356"/>
        <end position="367"/>
    </location>
</feature>
<gene>
    <name evidence="3" type="ORF">DPMN_123083</name>
</gene>
<proteinExistence type="predicted"/>
<dbReference type="InterPro" id="IPR029071">
    <property type="entry name" value="Ubiquitin-like_domsf"/>
</dbReference>
<feature type="compositionally biased region" description="Basic residues" evidence="1">
    <location>
        <begin position="328"/>
        <end position="348"/>
    </location>
</feature>
<keyword evidence="4" id="KW-1185">Reference proteome</keyword>
<accession>A0A9D4GQM4</accession>
<feature type="region of interest" description="Disordered" evidence="1">
    <location>
        <begin position="1"/>
        <end position="218"/>
    </location>
</feature>
<sequence length="657" mass="74249">MANSCRPVSRHGRYNSSGTSSIQYNNETSAYGNVDYTPSDEMYTEHQPERADRPTTSRGHRSSRQNIPARPASRRSREEPPDEEYSGRPISRVGFSPESSYRYSHDEYSRQISLDSEKQIPNSPCESPEVLYRDEEYFNNQKALYGQSPQNSPVDRLIVSPSNPQDNLKRNSTKLQQKGPQIISRQSPQRHTQSPQIYGQSPRHESQTHPRSRPSSREYLNVSPLQRDEAQLNQSDIHQHAAKGQHSNAESGYLNEGDSYLQRFTESPQYRNSPFRDSPNQYRESPYRTRESPNYGSSPSYRGGNHGNHGLSGSPEGHTRPPPAPRPKSARPKTGRKKSARVRQHQQQHRYEEQETSPPQQCDTASILNAGDPYGRPSSSLSPYKPLPAIGAINPGDHDPAQLGGHDLQEQGHCRDSHDTRVLNRSPQNKHQHHSSFEPRNYNATDNVMVKTQSLSLMDREGYYPANENSDIFSAEDIHGAGDKASGPLTNKDLPGMDVLSNFPQHLSDEIYKSSVANYERNISGDSVSDGNGLKDDRESHASTQVLSTEENYEHLSSSALKSLDFLHDIPSEPTEHEFRLLLAIKLHDGKRVQRFFRPSESLVDVMHFAENSALVRYGNFNLLCNAPRMMFTDLNVSIANTCIKDRTVLYLEQKDE</sequence>
<evidence type="ECO:0000313" key="3">
    <source>
        <dbReference type="EMBL" id="KAH3821320.1"/>
    </source>
</evidence>
<evidence type="ECO:0000259" key="2">
    <source>
        <dbReference type="PROSITE" id="PS50033"/>
    </source>
</evidence>
<reference evidence="3" key="2">
    <citation type="submission" date="2020-11" db="EMBL/GenBank/DDBJ databases">
        <authorList>
            <person name="McCartney M.A."/>
            <person name="Auch B."/>
            <person name="Kono T."/>
            <person name="Mallez S."/>
            <person name="Becker A."/>
            <person name="Gohl D.M."/>
            <person name="Silverstein K.A.T."/>
            <person name="Koren S."/>
            <person name="Bechman K.B."/>
            <person name="Herman A."/>
            <person name="Abrahante J.E."/>
            <person name="Garbe J."/>
        </authorList>
    </citation>
    <scope>NUCLEOTIDE SEQUENCE</scope>
    <source>
        <strain evidence="3">Duluth1</strain>
        <tissue evidence="3">Whole animal</tissue>
    </source>
</reference>
<feature type="compositionally biased region" description="Basic and acidic residues" evidence="1">
    <location>
        <begin position="43"/>
        <end position="55"/>
    </location>
</feature>
<dbReference type="Pfam" id="PF00789">
    <property type="entry name" value="UBX"/>
    <property type="match status" value="1"/>
</dbReference>
<feature type="compositionally biased region" description="Polar residues" evidence="1">
    <location>
        <begin position="110"/>
        <end position="125"/>
    </location>
</feature>
<dbReference type="EMBL" id="JAIWYP010000005">
    <property type="protein sequence ID" value="KAH3821320.1"/>
    <property type="molecule type" value="Genomic_DNA"/>
</dbReference>
<feature type="compositionally biased region" description="Polar residues" evidence="1">
    <location>
        <begin position="138"/>
        <end position="153"/>
    </location>
</feature>
<feature type="domain" description="UBX" evidence="2">
    <location>
        <begin position="583"/>
        <end position="652"/>
    </location>
</feature>
<organism evidence="3 4">
    <name type="scientific">Dreissena polymorpha</name>
    <name type="common">Zebra mussel</name>
    <name type="synonym">Mytilus polymorpha</name>
    <dbReference type="NCBI Taxonomy" id="45954"/>
    <lineage>
        <taxon>Eukaryota</taxon>
        <taxon>Metazoa</taxon>
        <taxon>Spiralia</taxon>
        <taxon>Lophotrochozoa</taxon>
        <taxon>Mollusca</taxon>
        <taxon>Bivalvia</taxon>
        <taxon>Autobranchia</taxon>
        <taxon>Heteroconchia</taxon>
        <taxon>Euheterodonta</taxon>
        <taxon>Imparidentia</taxon>
        <taxon>Neoheterodontei</taxon>
        <taxon>Myida</taxon>
        <taxon>Dreissenoidea</taxon>
        <taxon>Dreissenidae</taxon>
        <taxon>Dreissena</taxon>
    </lineage>
</organism>